<keyword evidence="1" id="KW-0732">Signal</keyword>
<sequence length="139" mass="15722">MNKMMRVCTSYLLSMMCCSQLWANGCEISQITSNQLELLPEQHNSSNMAFSVKCPQPFNISFNSHQSRSDGISYLSSGKHKIRTKLSAQGDRHITWATPISQQENITHHYVVTATLIEPITAITPAGTYRDNIRILIEY</sequence>
<evidence type="ECO:0000313" key="3">
    <source>
        <dbReference type="Proteomes" id="UP000242317"/>
    </source>
</evidence>
<evidence type="ECO:0008006" key="4">
    <source>
        <dbReference type="Google" id="ProtNLM"/>
    </source>
</evidence>
<name>A0A1G6JVU3_9GAMM</name>
<dbReference type="RefSeq" id="WP_143005203.1">
    <property type="nucleotide sequence ID" value="NZ_FMYK01000003.1"/>
</dbReference>
<proteinExistence type="predicted"/>
<dbReference type="EMBL" id="FMYK01000003">
    <property type="protein sequence ID" value="SDC22751.1"/>
    <property type="molecule type" value="Genomic_DNA"/>
</dbReference>
<evidence type="ECO:0000256" key="1">
    <source>
        <dbReference type="SAM" id="SignalP"/>
    </source>
</evidence>
<feature type="signal peptide" evidence="1">
    <location>
        <begin position="1"/>
        <end position="23"/>
    </location>
</feature>
<protein>
    <recommendedName>
        <fullName evidence="4">Spore coat protein U (SCPU) domain-containing protein</fullName>
    </recommendedName>
</protein>
<feature type="chain" id="PRO_5017202218" description="Spore coat protein U (SCPU) domain-containing protein" evidence="1">
    <location>
        <begin position="24"/>
        <end position="139"/>
    </location>
</feature>
<accession>A0A1G6JVU3</accession>
<dbReference type="AlphaFoldDB" id="A0A1G6JVU3"/>
<gene>
    <name evidence="2" type="ORF">SAMN05421749_103469</name>
</gene>
<keyword evidence="3" id="KW-1185">Reference proteome</keyword>
<organism evidence="2 3">
    <name type="scientific">Acinetobacter marinus</name>
    <dbReference type="NCBI Taxonomy" id="281375"/>
    <lineage>
        <taxon>Bacteria</taxon>
        <taxon>Pseudomonadati</taxon>
        <taxon>Pseudomonadota</taxon>
        <taxon>Gammaproteobacteria</taxon>
        <taxon>Moraxellales</taxon>
        <taxon>Moraxellaceae</taxon>
        <taxon>Acinetobacter</taxon>
    </lineage>
</organism>
<evidence type="ECO:0000313" key="2">
    <source>
        <dbReference type="EMBL" id="SDC22751.1"/>
    </source>
</evidence>
<dbReference type="OrthoDB" id="6711823at2"/>
<reference evidence="3" key="1">
    <citation type="submission" date="2016-09" db="EMBL/GenBank/DDBJ databases">
        <authorList>
            <person name="Varghese N."/>
            <person name="Submissions S."/>
        </authorList>
    </citation>
    <scope>NUCLEOTIDE SEQUENCE [LARGE SCALE GENOMIC DNA]</scope>
    <source>
        <strain evidence="3">ANC 3699</strain>
    </source>
</reference>
<dbReference type="Proteomes" id="UP000242317">
    <property type="component" value="Unassembled WGS sequence"/>
</dbReference>